<feature type="domain" description="C2H2-type" evidence="2">
    <location>
        <begin position="71"/>
        <end position="91"/>
    </location>
</feature>
<keyword evidence="4" id="KW-1185">Reference proteome</keyword>
<dbReference type="PROSITE" id="PS00028">
    <property type="entry name" value="ZINC_FINGER_C2H2_1"/>
    <property type="match status" value="1"/>
</dbReference>
<dbReference type="InterPro" id="IPR013087">
    <property type="entry name" value="Znf_C2H2_type"/>
</dbReference>
<evidence type="ECO:0000313" key="3">
    <source>
        <dbReference type="EMBL" id="ETN76604.1"/>
    </source>
</evidence>
<protein>
    <submittedName>
        <fullName evidence="3">Zinc finger, C2H2 type</fullName>
    </submittedName>
</protein>
<evidence type="ECO:0000259" key="2">
    <source>
        <dbReference type="PROSITE" id="PS00028"/>
    </source>
</evidence>
<dbReference type="Pfam" id="PF12874">
    <property type="entry name" value="zf-met"/>
    <property type="match status" value="1"/>
</dbReference>
<feature type="compositionally biased region" description="Polar residues" evidence="1">
    <location>
        <begin position="1"/>
        <end position="11"/>
    </location>
</feature>
<reference evidence="4" key="1">
    <citation type="journal article" date="2014" name="Nat. Genet.">
        <title>Genome of the human hookworm Necator americanus.</title>
        <authorList>
            <person name="Tang Y.T."/>
            <person name="Gao X."/>
            <person name="Rosa B.A."/>
            <person name="Abubucker S."/>
            <person name="Hallsworth-Pepin K."/>
            <person name="Martin J."/>
            <person name="Tyagi R."/>
            <person name="Heizer E."/>
            <person name="Zhang X."/>
            <person name="Bhonagiri-Palsikar V."/>
            <person name="Minx P."/>
            <person name="Warren W.C."/>
            <person name="Wang Q."/>
            <person name="Zhan B."/>
            <person name="Hotez P.J."/>
            <person name="Sternberg P.W."/>
            <person name="Dougall A."/>
            <person name="Gaze S.T."/>
            <person name="Mulvenna J."/>
            <person name="Sotillo J."/>
            <person name="Ranganathan S."/>
            <person name="Rabelo E.M."/>
            <person name="Wilson R.K."/>
            <person name="Felgner P.L."/>
            <person name="Bethony J."/>
            <person name="Hawdon J.M."/>
            <person name="Gasser R.B."/>
            <person name="Loukas A."/>
            <person name="Mitreva M."/>
        </authorList>
    </citation>
    <scope>NUCLEOTIDE SEQUENCE [LARGE SCALE GENOMIC DNA]</scope>
</reference>
<evidence type="ECO:0000256" key="1">
    <source>
        <dbReference type="SAM" id="MobiDB-lite"/>
    </source>
</evidence>
<dbReference type="Proteomes" id="UP000053676">
    <property type="component" value="Unassembled WGS sequence"/>
</dbReference>
<name>W2T4U5_NECAM</name>
<dbReference type="SMART" id="SM00355">
    <property type="entry name" value="ZnF_C2H2"/>
    <property type="match status" value="1"/>
</dbReference>
<gene>
    <name evidence="3" type="ORF">NECAME_11554</name>
</gene>
<dbReference type="KEGG" id="nai:NECAME_11554"/>
<dbReference type="OrthoDB" id="9998363at2759"/>
<organism evidence="3 4">
    <name type="scientific">Necator americanus</name>
    <name type="common">Human hookworm</name>
    <dbReference type="NCBI Taxonomy" id="51031"/>
    <lineage>
        <taxon>Eukaryota</taxon>
        <taxon>Metazoa</taxon>
        <taxon>Ecdysozoa</taxon>
        <taxon>Nematoda</taxon>
        <taxon>Chromadorea</taxon>
        <taxon>Rhabditida</taxon>
        <taxon>Rhabditina</taxon>
        <taxon>Rhabditomorpha</taxon>
        <taxon>Strongyloidea</taxon>
        <taxon>Ancylostomatidae</taxon>
        <taxon>Bunostominae</taxon>
        <taxon>Necator</taxon>
    </lineage>
</organism>
<dbReference type="STRING" id="51031.W2T4U5"/>
<evidence type="ECO:0000313" key="4">
    <source>
        <dbReference type="Proteomes" id="UP000053676"/>
    </source>
</evidence>
<sequence length="110" mass="11931">MGTHMWQQSPSRRGRRIFDAGMSGEEGGGGGPRPMSLPATRALPMPPPLGLFAPGSVPNMEMMMMLWRTVCSVCQKVCASPSELEQHLKDHLNGSLSFRDSTTPQTISSD</sequence>
<dbReference type="AlphaFoldDB" id="W2T4U5"/>
<accession>W2T4U5</accession>
<feature type="region of interest" description="Disordered" evidence="1">
    <location>
        <begin position="1"/>
        <end position="42"/>
    </location>
</feature>
<dbReference type="EMBL" id="KI660217">
    <property type="protein sequence ID" value="ETN76604.1"/>
    <property type="molecule type" value="Genomic_DNA"/>
</dbReference>
<proteinExistence type="predicted"/>